<dbReference type="InterPro" id="IPR017920">
    <property type="entry name" value="COMM"/>
</dbReference>
<dbReference type="EMBL" id="JARAKH010000010">
    <property type="protein sequence ID" value="KAK8400005.1"/>
    <property type="molecule type" value="Genomic_DNA"/>
</dbReference>
<organism evidence="2 3">
    <name type="scientific">Scylla paramamosain</name>
    <name type="common">Mud crab</name>
    <dbReference type="NCBI Taxonomy" id="85552"/>
    <lineage>
        <taxon>Eukaryota</taxon>
        <taxon>Metazoa</taxon>
        <taxon>Ecdysozoa</taxon>
        <taxon>Arthropoda</taxon>
        <taxon>Crustacea</taxon>
        <taxon>Multicrustacea</taxon>
        <taxon>Malacostraca</taxon>
        <taxon>Eumalacostraca</taxon>
        <taxon>Eucarida</taxon>
        <taxon>Decapoda</taxon>
        <taxon>Pleocyemata</taxon>
        <taxon>Brachyura</taxon>
        <taxon>Eubrachyura</taxon>
        <taxon>Portunoidea</taxon>
        <taxon>Portunidae</taxon>
        <taxon>Portuninae</taxon>
        <taxon>Scylla</taxon>
    </lineage>
</organism>
<dbReference type="PROSITE" id="PS51269">
    <property type="entry name" value="COMM"/>
    <property type="match status" value="1"/>
</dbReference>
<dbReference type="InterPro" id="IPR037361">
    <property type="entry name" value="COMMD10"/>
</dbReference>
<accession>A0AAW0UMD8</accession>
<protein>
    <recommendedName>
        <fullName evidence="1">COMM domain-containing protein</fullName>
    </recommendedName>
</protein>
<comment type="caution">
    <text evidence="2">The sequence shown here is derived from an EMBL/GenBank/DDBJ whole genome shotgun (WGS) entry which is preliminary data.</text>
</comment>
<reference evidence="2 3" key="1">
    <citation type="submission" date="2023-03" db="EMBL/GenBank/DDBJ databases">
        <title>High-quality genome of Scylla paramamosain provides insights in environmental adaptation.</title>
        <authorList>
            <person name="Zhang L."/>
        </authorList>
    </citation>
    <scope>NUCLEOTIDE SEQUENCE [LARGE SCALE GENOMIC DNA]</scope>
    <source>
        <strain evidence="2">LZ_2023a</strain>
        <tissue evidence="2">Muscle</tissue>
    </source>
</reference>
<dbReference type="Proteomes" id="UP001487740">
    <property type="component" value="Unassembled WGS sequence"/>
</dbReference>
<dbReference type="PANTHER" id="PTHR12333:SF0">
    <property type="entry name" value="COMM DOMAIN-CONTAINING PROTEIN 10"/>
    <property type="match status" value="1"/>
</dbReference>
<sequence length="200" mass="22431">MLQFNKRLQDGLSLVNTTDIGKVSGLVGRVCTALAAGCSQVFTEEEEEKLSGSLGLKVEQIKHLTHTILYIMQQAAQGMVRPASLGEQLKVAGVLEDRVEFFVQNWSIHARAIVDRLRQHSLADRQLKEVGWSLNLETSSSCLARQACPVAHLQLGLDKGSGWEREEKETEKIVLQFNQEQLFGLYTQLEQIQEQLDALR</sequence>
<proteinExistence type="predicted"/>
<dbReference type="Pfam" id="PF21672">
    <property type="entry name" value="COMM_HN"/>
    <property type="match status" value="1"/>
</dbReference>
<feature type="domain" description="COMM" evidence="1">
    <location>
        <begin position="126"/>
        <end position="200"/>
    </location>
</feature>
<evidence type="ECO:0000313" key="2">
    <source>
        <dbReference type="EMBL" id="KAK8400005.1"/>
    </source>
</evidence>
<gene>
    <name evidence="2" type="ORF">O3P69_003002</name>
</gene>
<name>A0AAW0UMD8_SCYPA</name>
<dbReference type="Pfam" id="PF07258">
    <property type="entry name" value="COMM_domain"/>
    <property type="match status" value="1"/>
</dbReference>
<keyword evidence="3" id="KW-1185">Reference proteome</keyword>
<evidence type="ECO:0000313" key="3">
    <source>
        <dbReference type="Proteomes" id="UP001487740"/>
    </source>
</evidence>
<dbReference type="PANTHER" id="PTHR12333">
    <property type="entry name" value="COMM DOMAIN CONTAINING PROTEIN 10"/>
    <property type="match status" value="1"/>
</dbReference>
<dbReference type="AlphaFoldDB" id="A0AAW0UMD8"/>
<evidence type="ECO:0000259" key="1">
    <source>
        <dbReference type="PROSITE" id="PS51269"/>
    </source>
</evidence>